<evidence type="ECO:0000313" key="3">
    <source>
        <dbReference type="EMBL" id="KAJ0206089.1"/>
    </source>
</evidence>
<evidence type="ECO:0000256" key="2">
    <source>
        <dbReference type="ARBA" id="ARBA00022679"/>
    </source>
</evidence>
<dbReference type="Gene3D" id="3.40.50.2000">
    <property type="entry name" value="Glycogen Phosphorylase B"/>
    <property type="match status" value="2"/>
</dbReference>
<dbReference type="Pfam" id="PF00201">
    <property type="entry name" value="UDPGT"/>
    <property type="match status" value="1"/>
</dbReference>
<organism evidence="3 4">
    <name type="scientific">Lactuca sativa</name>
    <name type="common">Garden lettuce</name>
    <dbReference type="NCBI Taxonomy" id="4236"/>
    <lineage>
        <taxon>Eukaryota</taxon>
        <taxon>Viridiplantae</taxon>
        <taxon>Streptophyta</taxon>
        <taxon>Embryophyta</taxon>
        <taxon>Tracheophyta</taxon>
        <taxon>Spermatophyta</taxon>
        <taxon>Magnoliopsida</taxon>
        <taxon>eudicotyledons</taxon>
        <taxon>Gunneridae</taxon>
        <taxon>Pentapetalae</taxon>
        <taxon>asterids</taxon>
        <taxon>campanulids</taxon>
        <taxon>Asterales</taxon>
        <taxon>Asteraceae</taxon>
        <taxon>Cichorioideae</taxon>
        <taxon>Cichorieae</taxon>
        <taxon>Lactucinae</taxon>
        <taxon>Lactuca</taxon>
    </lineage>
</organism>
<comment type="caution">
    <text evidence="3">The sequence shown here is derived from an EMBL/GenBank/DDBJ whole genome shotgun (WGS) entry which is preliminary data.</text>
</comment>
<proteinExistence type="inferred from homology"/>
<dbReference type="CDD" id="cd03784">
    <property type="entry name" value="GT1_Gtf-like"/>
    <property type="match status" value="1"/>
</dbReference>
<accession>A0A9R1XD94</accession>
<dbReference type="Proteomes" id="UP000235145">
    <property type="component" value="Unassembled WGS sequence"/>
</dbReference>
<dbReference type="GO" id="GO:0008194">
    <property type="term" value="F:UDP-glycosyltransferase activity"/>
    <property type="evidence" value="ECO:0000318"/>
    <property type="project" value="GO_Central"/>
</dbReference>
<dbReference type="AlphaFoldDB" id="A0A9R1XD94"/>
<dbReference type="InterPro" id="IPR002213">
    <property type="entry name" value="UDP_glucos_trans"/>
</dbReference>
<reference evidence="3 4" key="1">
    <citation type="journal article" date="2017" name="Nat. Commun.">
        <title>Genome assembly with in vitro proximity ligation data and whole-genome triplication in lettuce.</title>
        <authorList>
            <person name="Reyes-Chin-Wo S."/>
            <person name="Wang Z."/>
            <person name="Yang X."/>
            <person name="Kozik A."/>
            <person name="Arikit S."/>
            <person name="Song C."/>
            <person name="Xia L."/>
            <person name="Froenicke L."/>
            <person name="Lavelle D.O."/>
            <person name="Truco M.J."/>
            <person name="Xia R."/>
            <person name="Zhu S."/>
            <person name="Xu C."/>
            <person name="Xu H."/>
            <person name="Xu X."/>
            <person name="Cox K."/>
            <person name="Korf I."/>
            <person name="Meyers B.C."/>
            <person name="Michelmore R.W."/>
        </authorList>
    </citation>
    <scope>NUCLEOTIDE SEQUENCE [LARGE SCALE GENOMIC DNA]</scope>
    <source>
        <strain evidence="4">cv. Salinas</strain>
        <tissue evidence="3">Seedlings</tissue>
    </source>
</reference>
<evidence type="ECO:0000313" key="4">
    <source>
        <dbReference type="Proteomes" id="UP000235145"/>
    </source>
</evidence>
<dbReference type="PANTHER" id="PTHR48045">
    <property type="entry name" value="UDP-GLYCOSYLTRANSFERASE 72B1"/>
    <property type="match status" value="1"/>
</dbReference>
<sequence>MILNNIIKMEILQKESKHSSPNKKSCVSCRDPIPSYHPLTLMLLATLLLLVRCPSSPLIRRLGGPYPCLLEMDALRTELGDRFFFLPSNLRERDMAEHGGRRWQLVLISSPLQGHMTPMLQLGSYLQSKGFSIIFAHSELNPPDPSNHPDFIFLPLPDNLSGTGIFSGINQFLKALNENCRPHLEKHLIQMINTQKETSEKESIVIIYDSLMFFAGNLAGDLGLPSIILRSSCAAFLPSYWIIPQLHQEGRFPEMIPEFHPFRYKDLPFIGLPIQEVLDLIAMINPKIPPSAFICNTLECLEQSTLTQIRHHYQVPIFTIGPLHKTSPTPSTSFLEEDTSCIPWLDKQSPKSVIYVSLGSLATIDAKIATEMAWGIANSNQPFIWVVRPGSVHGCDWIEFLPEDMVSEMKVRGMIVKWAPQKDVLAHSAVGGFWSHCGWNSTLESVCEGVPMLCQPFSIDQMMNARYLSYVWKMGLEMVVEREEIESAIRRVLMSKEGEEMRRRAMEIEEQVRVAVTHGGSSRNSMNDLVEFILSL</sequence>
<dbReference type="PANTHER" id="PTHR48045:SF30">
    <property type="entry name" value="UDP-GLYCOSYLTRANSFERASE 76H1-LIKE"/>
    <property type="match status" value="1"/>
</dbReference>
<evidence type="ECO:0000256" key="1">
    <source>
        <dbReference type="ARBA" id="ARBA00009995"/>
    </source>
</evidence>
<dbReference type="SUPFAM" id="SSF53756">
    <property type="entry name" value="UDP-Glycosyltransferase/glycogen phosphorylase"/>
    <property type="match status" value="1"/>
</dbReference>
<dbReference type="EMBL" id="NBSK02000005">
    <property type="protein sequence ID" value="KAJ0206089.1"/>
    <property type="molecule type" value="Genomic_DNA"/>
</dbReference>
<evidence type="ECO:0008006" key="5">
    <source>
        <dbReference type="Google" id="ProtNLM"/>
    </source>
</evidence>
<keyword evidence="2" id="KW-0808">Transferase</keyword>
<keyword evidence="4" id="KW-1185">Reference proteome</keyword>
<dbReference type="FunFam" id="3.40.50.2000:FF:000040">
    <property type="entry name" value="UDP-glycosyltransferase 76C1"/>
    <property type="match status" value="1"/>
</dbReference>
<name>A0A9R1XD94_LACSA</name>
<dbReference type="GO" id="GO:0035251">
    <property type="term" value="F:UDP-glucosyltransferase activity"/>
    <property type="evidence" value="ECO:0007669"/>
    <property type="project" value="UniProtKB-ARBA"/>
</dbReference>
<comment type="similarity">
    <text evidence="1">Belongs to the UDP-glycosyltransferase family.</text>
</comment>
<protein>
    <recommendedName>
        <fullName evidence="5">Glycosyltransferase</fullName>
    </recommendedName>
</protein>
<gene>
    <name evidence="3" type="ORF">LSAT_V11C500290510</name>
</gene>